<dbReference type="SUPFAM" id="SSF47598">
    <property type="entry name" value="Ribbon-helix-helix"/>
    <property type="match status" value="1"/>
</dbReference>
<dbReference type="Proteomes" id="UP000317043">
    <property type="component" value="Unassembled WGS sequence"/>
</dbReference>
<dbReference type="CDD" id="cd21631">
    <property type="entry name" value="RHH_CopG_NikR-like"/>
    <property type="match status" value="1"/>
</dbReference>
<dbReference type="InterPro" id="IPR013321">
    <property type="entry name" value="Arc_rbn_hlx_hlx"/>
</dbReference>
<evidence type="ECO:0008006" key="4">
    <source>
        <dbReference type="Google" id="ProtNLM"/>
    </source>
</evidence>
<evidence type="ECO:0000313" key="2">
    <source>
        <dbReference type="EMBL" id="TQL77288.1"/>
    </source>
</evidence>
<proteinExistence type="predicted"/>
<dbReference type="OrthoDB" id="5193907at2"/>
<organism evidence="2 3">
    <name type="scientific">Stackebrandtia endophytica</name>
    <dbReference type="NCBI Taxonomy" id="1496996"/>
    <lineage>
        <taxon>Bacteria</taxon>
        <taxon>Bacillati</taxon>
        <taxon>Actinomycetota</taxon>
        <taxon>Actinomycetes</taxon>
        <taxon>Glycomycetales</taxon>
        <taxon>Glycomycetaceae</taxon>
        <taxon>Stackebrandtia</taxon>
    </lineage>
</organism>
<reference evidence="2 3" key="1">
    <citation type="submission" date="2019-06" db="EMBL/GenBank/DDBJ databases">
        <title>Sequencing the genomes of 1000 actinobacteria strains.</title>
        <authorList>
            <person name="Klenk H.-P."/>
        </authorList>
    </citation>
    <scope>NUCLEOTIDE SEQUENCE [LARGE SCALE GENOMIC DNA]</scope>
    <source>
        <strain evidence="2 3">DSM 45928</strain>
    </source>
</reference>
<evidence type="ECO:0000256" key="1">
    <source>
        <dbReference type="SAM" id="MobiDB-lite"/>
    </source>
</evidence>
<evidence type="ECO:0000313" key="3">
    <source>
        <dbReference type="Proteomes" id="UP000317043"/>
    </source>
</evidence>
<keyword evidence="3" id="KW-1185">Reference proteome</keyword>
<feature type="region of interest" description="Disordered" evidence="1">
    <location>
        <begin position="161"/>
        <end position="182"/>
    </location>
</feature>
<dbReference type="GO" id="GO:0006355">
    <property type="term" value="P:regulation of DNA-templated transcription"/>
    <property type="evidence" value="ECO:0007669"/>
    <property type="project" value="InterPro"/>
</dbReference>
<protein>
    <recommendedName>
        <fullName evidence="4">Arc-like DNA binding dprotein</fullName>
    </recommendedName>
</protein>
<dbReference type="AlphaFoldDB" id="A0A543AXI8"/>
<sequence length="182" mass="19459">MAPYMCHHGAMNLEPFIENARRDLAIAADPDGENRVVAERMASALTPTIRLMLLNALSAAADDITVDLAPGSVEVRLRGGDPSFVVTPPTPDEPTRPIGTTTEPVGATTAPVEPDDGPMSRINLRLPEQLKARIEDAADTEGRSINAWLVRAAATVLDARDHQTSAPRSTASGAQRFTGWVR</sequence>
<dbReference type="EMBL" id="VFOW01000001">
    <property type="protein sequence ID" value="TQL77288.1"/>
    <property type="molecule type" value="Genomic_DNA"/>
</dbReference>
<feature type="compositionally biased region" description="Polar residues" evidence="1">
    <location>
        <begin position="164"/>
        <end position="175"/>
    </location>
</feature>
<gene>
    <name evidence="2" type="ORF">FB566_2844</name>
</gene>
<accession>A0A543AXI8</accession>
<dbReference type="Gene3D" id="1.10.1220.10">
    <property type="entry name" value="Met repressor-like"/>
    <property type="match status" value="1"/>
</dbReference>
<dbReference type="InParanoid" id="A0A543AXI8"/>
<dbReference type="InterPro" id="IPR010985">
    <property type="entry name" value="Ribbon_hlx_hlx"/>
</dbReference>
<feature type="region of interest" description="Disordered" evidence="1">
    <location>
        <begin position="80"/>
        <end position="121"/>
    </location>
</feature>
<name>A0A543AXI8_9ACTN</name>
<comment type="caution">
    <text evidence="2">The sequence shown here is derived from an EMBL/GenBank/DDBJ whole genome shotgun (WGS) entry which is preliminary data.</text>
</comment>